<dbReference type="GO" id="GO:0046872">
    <property type="term" value="F:metal ion binding"/>
    <property type="evidence" value="ECO:0007669"/>
    <property type="project" value="UniProtKB-KW"/>
</dbReference>
<evidence type="ECO:0000256" key="3">
    <source>
        <dbReference type="ARBA" id="ARBA00022723"/>
    </source>
</evidence>
<dbReference type="Pfam" id="PF01297">
    <property type="entry name" value="ZnuA"/>
    <property type="match status" value="1"/>
</dbReference>
<feature type="signal peptide" evidence="5">
    <location>
        <begin position="1"/>
        <end position="21"/>
    </location>
</feature>
<keyword evidence="2" id="KW-0813">Transport</keyword>
<evidence type="ECO:0000256" key="4">
    <source>
        <dbReference type="ARBA" id="ARBA00022729"/>
    </source>
</evidence>
<dbReference type="PANTHER" id="PTHR42953:SF1">
    <property type="entry name" value="METAL-BINDING PROTEIN HI_0362-RELATED"/>
    <property type="match status" value="1"/>
</dbReference>
<evidence type="ECO:0000256" key="1">
    <source>
        <dbReference type="ARBA" id="ARBA00004196"/>
    </source>
</evidence>
<evidence type="ECO:0000256" key="5">
    <source>
        <dbReference type="SAM" id="SignalP"/>
    </source>
</evidence>
<name>A0A7Y0EYI8_9BIFI</name>
<evidence type="ECO:0000313" key="6">
    <source>
        <dbReference type="EMBL" id="NMM98738.1"/>
    </source>
</evidence>
<evidence type="ECO:0000313" key="7">
    <source>
        <dbReference type="Proteomes" id="UP000543419"/>
    </source>
</evidence>
<dbReference type="PANTHER" id="PTHR42953">
    <property type="entry name" value="HIGH-AFFINITY ZINC UPTAKE SYSTEM PROTEIN ZNUA-RELATED"/>
    <property type="match status" value="1"/>
</dbReference>
<dbReference type="GO" id="GO:0030001">
    <property type="term" value="P:metal ion transport"/>
    <property type="evidence" value="ECO:0007669"/>
    <property type="project" value="InterPro"/>
</dbReference>
<dbReference type="PROSITE" id="PS51257">
    <property type="entry name" value="PROKAR_LIPOPROTEIN"/>
    <property type="match status" value="1"/>
</dbReference>
<keyword evidence="4 5" id="KW-0732">Signal</keyword>
<proteinExistence type="predicted"/>
<dbReference type="InterPro" id="IPR050492">
    <property type="entry name" value="Bact_metal-bind_prot9"/>
</dbReference>
<keyword evidence="3" id="KW-0479">Metal-binding</keyword>
<keyword evidence="7" id="KW-1185">Reference proteome</keyword>
<dbReference type="GO" id="GO:0030313">
    <property type="term" value="C:cell envelope"/>
    <property type="evidence" value="ECO:0007669"/>
    <property type="project" value="UniProtKB-SubCell"/>
</dbReference>
<dbReference type="EMBL" id="JAAIIG010000007">
    <property type="protein sequence ID" value="NMM98738.1"/>
    <property type="molecule type" value="Genomic_DNA"/>
</dbReference>
<dbReference type="Proteomes" id="UP000543419">
    <property type="component" value="Unassembled WGS sequence"/>
</dbReference>
<comment type="caution">
    <text evidence="6">The sequence shown here is derived from an EMBL/GenBank/DDBJ whole genome shotgun (WGS) entry which is preliminary data.</text>
</comment>
<dbReference type="Gene3D" id="3.40.50.1980">
    <property type="entry name" value="Nitrogenase molybdenum iron protein domain"/>
    <property type="match status" value="2"/>
</dbReference>
<feature type="chain" id="PRO_5039084310" evidence="5">
    <location>
        <begin position="22"/>
        <end position="297"/>
    </location>
</feature>
<dbReference type="AlphaFoldDB" id="A0A7Y0EYI8"/>
<gene>
    <name evidence="6" type="ORF">G1C97_1696</name>
</gene>
<dbReference type="InterPro" id="IPR006127">
    <property type="entry name" value="ZnuA-like"/>
</dbReference>
<reference evidence="6 7" key="1">
    <citation type="submission" date="2020-02" db="EMBL/GenBank/DDBJ databases">
        <title>Characterization of phylogenetic diversity of novel bifidobacterial species isolated in Czech ZOOs.</title>
        <authorList>
            <person name="Lugli G.A."/>
            <person name="Vera N.B."/>
            <person name="Ventura M."/>
        </authorList>
    </citation>
    <scope>NUCLEOTIDE SEQUENCE [LARGE SCALE GENOMIC DNA]</scope>
    <source>
        <strain evidence="6 7">DSM 109959</strain>
    </source>
</reference>
<organism evidence="6 7">
    <name type="scientific">Bifidobacterium olomucense</name>
    <dbReference type="NCBI Taxonomy" id="2675324"/>
    <lineage>
        <taxon>Bacteria</taxon>
        <taxon>Bacillati</taxon>
        <taxon>Actinomycetota</taxon>
        <taxon>Actinomycetes</taxon>
        <taxon>Bifidobacteriales</taxon>
        <taxon>Bifidobacteriaceae</taxon>
        <taxon>Bifidobacterium</taxon>
    </lineage>
</organism>
<dbReference type="SUPFAM" id="SSF53807">
    <property type="entry name" value="Helical backbone' metal receptor"/>
    <property type="match status" value="1"/>
</dbReference>
<comment type="subcellular location">
    <subcellularLocation>
        <location evidence="1">Cell envelope</location>
    </subcellularLocation>
</comment>
<sequence length="297" mass="31390">MTAWKKITAMMASAALMAGMAGCGSNGANNSADTGKLEVVASINQWGSVAQELGGEHVDVTNIMSKTNVEAHDYEPTSRDIAKFTSAKVSVVNGADYDSWAVKAAQSTKANLVNAAESAGIEDGANPHVWFSSKVRVAAADAITAAYQKADPDHSDEYAELNKAWHSKEDQLEAKIHEVAGTVKGLKYAATESVAWYLADDLTMDDSTPQGYAQAVANESEPTPSDIKDFQDELKQGGITMLIFNSQEASAATDQITSAAKDAGVPIVDLTEQMPSEYSNLLDWMGALVDGFAAAAK</sequence>
<accession>A0A7Y0EYI8</accession>
<evidence type="ECO:0000256" key="2">
    <source>
        <dbReference type="ARBA" id="ARBA00022448"/>
    </source>
</evidence>
<protein>
    <submittedName>
        <fullName evidence="6">ABC transporter substrate-binding protein</fullName>
    </submittedName>
</protein>